<dbReference type="Proteomes" id="UP000694388">
    <property type="component" value="Unplaced"/>
</dbReference>
<comment type="catalytic activity">
    <reaction evidence="6">
        <text>13,14-dihydro-15-oxo-prostaglandin E1 + NADP(+) = 15-oxoprostaglandin E1 + NADPH + H(+)</text>
        <dbReference type="Rhea" id="RHEA:50584"/>
        <dbReference type="ChEBI" id="CHEBI:15378"/>
        <dbReference type="ChEBI" id="CHEBI:57401"/>
        <dbReference type="ChEBI" id="CHEBI:57783"/>
        <dbReference type="ChEBI" id="CHEBI:58349"/>
        <dbReference type="ChEBI" id="CHEBI:133408"/>
    </reaction>
    <physiologicalReaction direction="right-to-left" evidence="6">
        <dbReference type="Rhea" id="RHEA:50586"/>
    </physiologicalReaction>
</comment>
<dbReference type="GO" id="GO:0047522">
    <property type="term" value="F:15-oxoprostaglandin 13-reductase [NAD(P)+] activity"/>
    <property type="evidence" value="ECO:0007669"/>
    <property type="project" value="UniProtKB-EC"/>
</dbReference>
<evidence type="ECO:0000259" key="8">
    <source>
        <dbReference type="Pfam" id="PF16884"/>
    </source>
</evidence>
<dbReference type="Gene3D" id="3.90.180.10">
    <property type="entry name" value="Medium-chain alcohol dehydrogenases, catalytic domain"/>
    <property type="match status" value="1"/>
</dbReference>
<dbReference type="Ensembl" id="ENSEBUT00000010589.1">
    <property type="protein sequence ID" value="ENSEBUP00000010052.1"/>
    <property type="gene ID" value="ENSEBUG00000006456.1"/>
</dbReference>
<dbReference type="EC" id="1.3.1.48" evidence="2"/>
<feature type="domain" description="Oxidoreductase N-terminal" evidence="8">
    <location>
        <begin position="6"/>
        <end position="52"/>
    </location>
</feature>
<evidence type="ECO:0000256" key="6">
    <source>
        <dbReference type="ARBA" id="ARBA00049070"/>
    </source>
</evidence>
<dbReference type="GeneTree" id="ENSGT00950000185102"/>
<reference evidence="9" key="2">
    <citation type="submission" date="2025-09" db="UniProtKB">
        <authorList>
            <consortium name="Ensembl"/>
        </authorList>
    </citation>
    <scope>IDENTIFICATION</scope>
</reference>
<dbReference type="InterPro" id="IPR011032">
    <property type="entry name" value="GroES-like_sf"/>
</dbReference>
<comment type="similarity">
    <text evidence="1">Belongs to the NADP-dependent oxidoreductase L4BD family.</text>
</comment>
<evidence type="ECO:0000256" key="7">
    <source>
        <dbReference type="SAM" id="MobiDB-lite"/>
    </source>
</evidence>
<dbReference type="Pfam" id="PF16884">
    <property type="entry name" value="ADH_N_2"/>
    <property type="match status" value="1"/>
</dbReference>
<feature type="region of interest" description="Disordered" evidence="7">
    <location>
        <begin position="1"/>
        <end position="21"/>
    </location>
</feature>
<reference evidence="9" key="1">
    <citation type="submission" date="2025-08" db="UniProtKB">
        <authorList>
            <consortium name="Ensembl"/>
        </authorList>
    </citation>
    <scope>IDENTIFICATION</scope>
</reference>
<sequence>MDVQAVLLHSRPGKDAEPTEDNFELSVHKLPSVLATGWVMVRTLCLSVDPYMVRKTR</sequence>
<evidence type="ECO:0000313" key="10">
    <source>
        <dbReference type="Proteomes" id="UP000694388"/>
    </source>
</evidence>
<evidence type="ECO:0000256" key="3">
    <source>
        <dbReference type="ARBA" id="ARBA00033119"/>
    </source>
</evidence>
<dbReference type="SUPFAM" id="SSF50129">
    <property type="entry name" value="GroES-like"/>
    <property type="match status" value="1"/>
</dbReference>
<evidence type="ECO:0000256" key="1">
    <source>
        <dbReference type="ARBA" id="ARBA00010460"/>
    </source>
</evidence>
<evidence type="ECO:0000256" key="2">
    <source>
        <dbReference type="ARBA" id="ARBA00011981"/>
    </source>
</evidence>
<proteinExistence type="inferred from homology"/>
<evidence type="ECO:0000313" key="9">
    <source>
        <dbReference type="Ensembl" id="ENSEBUP00000010052.1"/>
    </source>
</evidence>
<keyword evidence="10" id="KW-1185">Reference proteome</keyword>
<evidence type="ECO:0000256" key="4">
    <source>
        <dbReference type="ARBA" id="ARBA00047878"/>
    </source>
</evidence>
<name>A0A8C4Q5E2_EPTBU</name>
<evidence type="ECO:0000256" key="5">
    <source>
        <dbReference type="ARBA" id="ARBA00048290"/>
    </source>
</evidence>
<organism evidence="9 10">
    <name type="scientific">Eptatretus burgeri</name>
    <name type="common">Inshore hagfish</name>
    <dbReference type="NCBI Taxonomy" id="7764"/>
    <lineage>
        <taxon>Eukaryota</taxon>
        <taxon>Metazoa</taxon>
        <taxon>Chordata</taxon>
        <taxon>Craniata</taxon>
        <taxon>Vertebrata</taxon>
        <taxon>Cyclostomata</taxon>
        <taxon>Myxini</taxon>
        <taxon>Myxiniformes</taxon>
        <taxon>Myxinidae</taxon>
        <taxon>Eptatretinae</taxon>
        <taxon>Eptatretus</taxon>
    </lineage>
</organism>
<accession>A0A8C4Q5E2</accession>
<protein>
    <recommendedName>
        <fullName evidence="3">15-oxoprostaglandin 13-reductase</fullName>
        <ecNumber evidence="2">1.3.1.48</ecNumber>
    </recommendedName>
    <alternativeName>
        <fullName evidence="3">15-oxoprostaglandin 13-reductase</fullName>
    </alternativeName>
</protein>
<dbReference type="InterPro" id="IPR041694">
    <property type="entry name" value="ADH_N_2"/>
</dbReference>
<comment type="catalytic activity">
    <reaction evidence="5">
        <text>13,14-dihydro-15-oxo-PGF2alpha + NADP(+) = 15-oxoprostaglandin F2alpha + NADPH + H(+)</text>
        <dbReference type="Rhea" id="RHEA:50588"/>
        <dbReference type="ChEBI" id="CHEBI:15378"/>
        <dbReference type="ChEBI" id="CHEBI:57783"/>
        <dbReference type="ChEBI" id="CHEBI:58349"/>
        <dbReference type="ChEBI" id="CHEBI:133374"/>
        <dbReference type="ChEBI" id="CHEBI:133409"/>
    </reaction>
    <physiologicalReaction direction="right-to-left" evidence="5">
        <dbReference type="Rhea" id="RHEA:50590"/>
    </physiologicalReaction>
</comment>
<comment type="catalytic activity">
    <reaction evidence="4">
        <text>13,14-dihydro-15-oxo-prostaglandin F1alpha + NADP(+) = 15-oxoprostaglandin F1alpha + NADPH + H(+)</text>
        <dbReference type="Rhea" id="RHEA:50592"/>
        <dbReference type="ChEBI" id="CHEBI:15378"/>
        <dbReference type="ChEBI" id="CHEBI:57783"/>
        <dbReference type="ChEBI" id="CHEBI:58349"/>
        <dbReference type="ChEBI" id="CHEBI:79072"/>
        <dbReference type="ChEBI" id="CHEBI:133411"/>
    </reaction>
    <physiologicalReaction direction="right-to-left" evidence="4">
        <dbReference type="Rhea" id="RHEA:50594"/>
    </physiologicalReaction>
</comment>
<dbReference type="OMA" id="VMVRTLC"/>
<dbReference type="AlphaFoldDB" id="A0A8C4Q5E2"/>